<dbReference type="InterPro" id="IPR036390">
    <property type="entry name" value="WH_DNA-bd_sf"/>
</dbReference>
<dbReference type="InterPro" id="IPR036388">
    <property type="entry name" value="WH-like_DNA-bd_sf"/>
</dbReference>
<dbReference type="SUPFAM" id="SSF46785">
    <property type="entry name" value="Winged helix' DNA-binding domain"/>
    <property type="match status" value="1"/>
</dbReference>
<dbReference type="Gene3D" id="3.40.190.290">
    <property type="match status" value="1"/>
</dbReference>
<evidence type="ECO:0000259" key="5">
    <source>
        <dbReference type="PROSITE" id="PS50931"/>
    </source>
</evidence>
<dbReference type="InterPro" id="IPR050950">
    <property type="entry name" value="HTH-type_LysR_regulators"/>
</dbReference>
<dbReference type="PRINTS" id="PR00039">
    <property type="entry name" value="HTHLYSR"/>
</dbReference>
<dbReference type="Pfam" id="PF00126">
    <property type="entry name" value="HTH_1"/>
    <property type="match status" value="1"/>
</dbReference>
<organism evidence="6 7">
    <name type="scientific">Pedobacter ginsengisoli</name>
    <dbReference type="NCBI Taxonomy" id="363852"/>
    <lineage>
        <taxon>Bacteria</taxon>
        <taxon>Pseudomonadati</taxon>
        <taxon>Bacteroidota</taxon>
        <taxon>Sphingobacteriia</taxon>
        <taxon>Sphingobacteriales</taxon>
        <taxon>Sphingobacteriaceae</taxon>
        <taxon>Pedobacter</taxon>
    </lineage>
</organism>
<evidence type="ECO:0000256" key="1">
    <source>
        <dbReference type="ARBA" id="ARBA00009437"/>
    </source>
</evidence>
<proteinExistence type="inferred from homology"/>
<dbReference type="AlphaFoldDB" id="A0A2D1U1D3"/>
<dbReference type="GO" id="GO:0003677">
    <property type="term" value="F:DNA binding"/>
    <property type="evidence" value="ECO:0007669"/>
    <property type="project" value="UniProtKB-KW"/>
</dbReference>
<dbReference type="RefSeq" id="WP_099437379.1">
    <property type="nucleotide sequence ID" value="NZ_CP024091.1"/>
</dbReference>
<dbReference type="EMBL" id="CP024091">
    <property type="protein sequence ID" value="ATP55428.1"/>
    <property type="molecule type" value="Genomic_DNA"/>
</dbReference>
<keyword evidence="2" id="KW-0805">Transcription regulation</keyword>
<dbReference type="FunFam" id="1.10.10.10:FF:000001">
    <property type="entry name" value="LysR family transcriptional regulator"/>
    <property type="match status" value="1"/>
</dbReference>
<comment type="similarity">
    <text evidence="1">Belongs to the LysR transcriptional regulatory family.</text>
</comment>
<dbReference type="Gene3D" id="1.10.10.10">
    <property type="entry name" value="Winged helix-like DNA-binding domain superfamily/Winged helix DNA-binding domain"/>
    <property type="match status" value="1"/>
</dbReference>
<protein>
    <submittedName>
        <fullName evidence="6">LysR family transcriptional regulator</fullName>
    </submittedName>
</protein>
<dbReference type="Pfam" id="PF03466">
    <property type="entry name" value="LysR_substrate"/>
    <property type="match status" value="1"/>
</dbReference>
<dbReference type="InterPro" id="IPR005119">
    <property type="entry name" value="LysR_subst-bd"/>
</dbReference>
<sequence>MELRQLNYFVKAAEHLHFTEAAAESFVTQSTLSQQIKQLEEELGMLLFDRVGKHVRLTEAGGVFLVHAKQILLDVQKSKAAISELNNLAIGDLRIGVTYAFSSMVLPALAPFSSKYPGIKIFIEYGTPESLEIKLKAAELDIILSFHEESDNQGLEMQPLFYSKIVMVVSRKHSLASLKKITVAELGELELILPGKGFSSRDYVNELFRKRKITPKIKIEMNEVNSLLTLVESTSWVTILNEKAIISWDTLVAIPIAGKEQYKRAFILRQKGIYQKKAANLFIEELSKILW</sequence>
<dbReference type="OrthoDB" id="9803735at2"/>
<dbReference type="PANTHER" id="PTHR30419">
    <property type="entry name" value="HTH-TYPE TRANSCRIPTIONAL REGULATOR YBHD"/>
    <property type="match status" value="1"/>
</dbReference>
<dbReference type="CDD" id="cd05466">
    <property type="entry name" value="PBP2_LTTR_substrate"/>
    <property type="match status" value="1"/>
</dbReference>
<keyword evidence="4" id="KW-0804">Transcription</keyword>
<evidence type="ECO:0000256" key="2">
    <source>
        <dbReference type="ARBA" id="ARBA00023015"/>
    </source>
</evidence>
<name>A0A2D1U1D3_9SPHI</name>
<dbReference type="GO" id="GO:0005829">
    <property type="term" value="C:cytosol"/>
    <property type="evidence" value="ECO:0007669"/>
    <property type="project" value="TreeGrafter"/>
</dbReference>
<evidence type="ECO:0000313" key="6">
    <source>
        <dbReference type="EMBL" id="ATP55428.1"/>
    </source>
</evidence>
<evidence type="ECO:0000256" key="3">
    <source>
        <dbReference type="ARBA" id="ARBA00023125"/>
    </source>
</evidence>
<keyword evidence="7" id="KW-1185">Reference proteome</keyword>
<dbReference type="PROSITE" id="PS50931">
    <property type="entry name" value="HTH_LYSR"/>
    <property type="match status" value="1"/>
</dbReference>
<keyword evidence="3" id="KW-0238">DNA-binding</keyword>
<evidence type="ECO:0000313" key="7">
    <source>
        <dbReference type="Proteomes" id="UP000223749"/>
    </source>
</evidence>
<evidence type="ECO:0000256" key="4">
    <source>
        <dbReference type="ARBA" id="ARBA00023163"/>
    </source>
</evidence>
<dbReference type="KEGG" id="pgs:CPT03_02605"/>
<dbReference type="GO" id="GO:0003700">
    <property type="term" value="F:DNA-binding transcription factor activity"/>
    <property type="evidence" value="ECO:0007669"/>
    <property type="project" value="InterPro"/>
</dbReference>
<reference evidence="6 7" key="1">
    <citation type="submission" date="2017-10" db="EMBL/GenBank/DDBJ databases">
        <title>Whole genome of Pedobacter ginsengisoli T01R-27 isolated from tomato rhizosphere.</title>
        <authorList>
            <person name="Weon H.-Y."/>
            <person name="Lee S.A."/>
            <person name="Sang M.K."/>
            <person name="Song J."/>
        </authorList>
    </citation>
    <scope>NUCLEOTIDE SEQUENCE [LARGE SCALE GENOMIC DNA]</scope>
    <source>
        <strain evidence="6 7">T01R-27</strain>
    </source>
</reference>
<dbReference type="InterPro" id="IPR000847">
    <property type="entry name" value="LysR_HTH_N"/>
</dbReference>
<feature type="domain" description="HTH lysR-type" evidence="5">
    <location>
        <begin position="1"/>
        <end position="58"/>
    </location>
</feature>
<gene>
    <name evidence="6" type="ORF">CPT03_02605</name>
</gene>
<dbReference type="SUPFAM" id="SSF53850">
    <property type="entry name" value="Periplasmic binding protein-like II"/>
    <property type="match status" value="1"/>
</dbReference>
<accession>A0A2D1U1D3</accession>
<dbReference type="Proteomes" id="UP000223749">
    <property type="component" value="Chromosome"/>
</dbReference>